<dbReference type="SUPFAM" id="SSF53474">
    <property type="entry name" value="alpha/beta-Hydrolases"/>
    <property type="match status" value="1"/>
</dbReference>
<organism evidence="3 4">
    <name type="scientific">Caldimonas thermodepolymerans</name>
    <dbReference type="NCBI Taxonomy" id="215580"/>
    <lineage>
        <taxon>Bacteria</taxon>
        <taxon>Pseudomonadati</taxon>
        <taxon>Pseudomonadota</taxon>
        <taxon>Betaproteobacteria</taxon>
        <taxon>Burkholderiales</taxon>
        <taxon>Sphaerotilaceae</taxon>
        <taxon>Caldimonas</taxon>
    </lineage>
</organism>
<keyword evidence="2" id="KW-0012">Acyltransferase</keyword>
<dbReference type="GO" id="GO:0016746">
    <property type="term" value="F:acyltransferase activity"/>
    <property type="evidence" value="ECO:0007669"/>
    <property type="project" value="UniProtKB-KW"/>
</dbReference>
<gene>
    <name evidence="3" type="ORF">C1702_08705</name>
</gene>
<keyword evidence="4" id="KW-1185">Reference proteome</keyword>
<dbReference type="PANTHER" id="PTHR36837">
    <property type="entry name" value="POLY(3-HYDROXYALKANOATE) POLYMERASE SUBUNIT PHAC"/>
    <property type="match status" value="1"/>
</dbReference>
<dbReference type="Gene3D" id="3.40.50.1820">
    <property type="entry name" value="alpha/beta hydrolase"/>
    <property type="match status" value="1"/>
</dbReference>
<accession>A0A2S5T4M2</accession>
<dbReference type="GO" id="GO:0042619">
    <property type="term" value="P:poly-hydroxybutyrate biosynthetic process"/>
    <property type="evidence" value="ECO:0007669"/>
    <property type="project" value="InterPro"/>
</dbReference>
<sequence length="582" mass="65095">MPDHDDRRSGSTFQPLDVPLKVALARMTHGLSPSALANAFSDWYWHLAMSPGKQLQLAESAWKQQLQWLLYVQAWGMGLCPPCQEPGPPDKRFAPPQWQRPPYHLLAQAFLLAQQWWREATTGVRGVSKHHEHVVEFVTRQWLDVWSPSNFVATNPQVQEETLRTLGYNLLRGGANWWRDALAVLTDGRPAGVERFRPGETVAVTPGQVVYRNRLIELIRYAPATDKVHPEPVLVVPSWIMKYYILDLSPGNSMVKYLVGRGHTVYMISWKNPGGEDRDLGMEDYLDLGVFAALDAITRAQPEVPLHGVGYCLGGTLMAIAAAALARDRKPLLKTLTLLAAQTDFEEPGELGLFIDESQIAFLEDLMAEQGYLDGRQMAGAFALINSKDLVWSKLVHEYLMGARTPLTDLRAWNADATRMPQRMHGEYLRRLYLDNDLAEGRYTVHGRPVALKDIRVPMFVVSTERDHVSPWPSVYKIHLLSDAEITFVLTSGGHNVGIVNPPDGPAASPQARYRIDVRAAGGPYVDAPTWQELAEAREGSWWPAWQAWLAARSGRPVKAPATGVGRWRALCEAPGTYVHMG</sequence>
<dbReference type="SMR" id="A0A2S5T4M2"/>
<dbReference type="PANTHER" id="PTHR36837:SF5">
    <property type="entry name" value="POLY-3-HYDROXYBUTYRATE SYNTHASE"/>
    <property type="match status" value="1"/>
</dbReference>
<reference evidence="3 4" key="1">
    <citation type="submission" date="2018-02" db="EMBL/GenBank/DDBJ databases">
        <title>Reclassifiation of [Polyangium] brachysporum DSM 7029 as Guopingzhaonella breviflexa gen. nov., sp. nov., a member of the family Comamonadaceae.</title>
        <authorList>
            <person name="Tang B."/>
        </authorList>
    </citation>
    <scope>NUCLEOTIDE SEQUENCE [LARGE SCALE GENOMIC DNA]</scope>
    <source>
        <strain evidence="3 4">DSM 15344</strain>
    </source>
</reference>
<dbReference type="InterPro" id="IPR029058">
    <property type="entry name" value="AB_hydrolase_fold"/>
</dbReference>
<comment type="caution">
    <text evidence="3">The sequence shown here is derived from an EMBL/GenBank/DDBJ whole genome shotgun (WGS) entry which is preliminary data.</text>
</comment>
<dbReference type="AlphaFoldDB" id="A0A2S5T4M2"/>
<evidence type="ECO:0000313" key="4">
    <source>
        <dbReference type="Proteomes" id="UP000239406"/>
    </source>
</evidence>
<dbReference type="InterPro" id="IPR022211">
    <property type="entry name" value="PHBC_N"/>
</dbReference>
<dbReference type="EMBL" id="PSNY01000008">
    <property type="protein sequence ID" value="PPE69940.1"/>
    <property type="molecule type" value="Genomic_DNA"/>
</dbReference>
<dbReference type="RefSeq" id="WP_104357307.1">
    <property type="nucleotide sequence ID" value="NZ_CP064338.1"/>
</dbReference>
<evidence type="ECO:0000313" key="3">
    <source>
        <dbReference type="EMBL" id="PPE69940.1"/>
    </source>
</evidence>
<dbReference type="Pfam" id="PF12551">
    <property type="entry name" value="PHBC_N"/>
    <property type="match status" value="1"/>
</dbReference>
<name>A0A2S5T4M2_9BURK</name>
<dbReference type="Pfam" id="PF07167">
    <property type="entry name" value="PhaC_N"/>
    <property type="match status" value="1"/>
</dbReference>
<evidence type="ECO:0000256" key="1">
    <source>
        <dbReference type="ARBA" id="ARBA00022679"/>
    </source>
</evidence>
<protein>
    <submittedName>
        <fullName evidence="3">Poly-beta-hydroxybutyrate polymerase</fullName>
    </submittedName>
</protein>
<dbReference type="InterPro" id="IPR010941">
    <property type="entry name" value="PhaC_N"/>
</dbReference>
<evidence type="ECO:0000256" key="2">
    <source>
        <dbReference type="ARBA" id="ARBA00023315"/>
    </source>
</evidence>
<keyword evidence="1" id="KW-0808">Transferase</keyword>
<dbReference type="InterPro" id="IPR051321">
    <property type="entry name" value="PHA/PHB_synthase"/>
</dbReference>
<proteinExistence type="predicted"/>
<dbReference type="Proteomes" id="UP000239406">
    <property type="component" value="Unassembled WGS sequence"/>
</dbReference>